<dbReference type="Proteomes" id="UP001215598">
    <property type="component" value="Unassembled WGS sequence"/>
</dbReference>
<gene>
    <name evidence="3" type="ORF">B0H16DRAFT_1477118</name>
</gene>
<evidence type="ECO:0000313" key="4">
    <source>
        <dbReference type="Proteomes" id="UP001215598"/>
    </source>
</evidence>
<sequence>MRSILPALCLALLLPTALGANPVVVPNECESPLKLAAFPTKTCECQHDNSIRADNGVGCAASAPLNSDVLFRMQTRIYQGRRSVNFGMSVAAACPAPFVVSYASASGPSHLNFLQKRRPDAVQCRMSLVQILILRLKKKPQRRRAPTVRSAAATSAQDPDCDAGYKPSPDETQCVPARANVTVSELDCGADAGSVGFLTADPVEGCVCKPTMTENFCGVAVGDPDAEMKCTDTTSSSGVREIKCAVQCTAPAFVANAQNKCEEAESETSTLAGTNTPRDSFETPCTEKVYKLPGKAGCKCAASPPTGGQECRGAGENEYVICRYRKGSNRAAACSKNCVQGTYPDETAGLRIPTAREKKGSLHFSELNQVIGGFPRFNFVDGNTRQLPPPENGIERAGLRGLPGELGDIKKRASRVDTLERNAKYITHFIADTDHFGTRLHVRELNRLTLLKRFFPTKTAVYILGCREPAPIYSGCLQVT</sequence>
<comment type="caution">
    <text evidence="3">The sequence shown here is derived from an EMBL/GenBank/DDBJ whole genome shotgun (WGS) entry which is preliminary data.</text>
</comment>
<evidence type="ECO:0000256" key="2">
    <source>
        <dbReference type="SAM" id="SignalP"/>
    </source>
</evidence>
<feature type="signal peptide" evidence="2">
    <location>
        <begin position="1"/>
        <end position="19"/>
    </location>
</feature>
<feature type="region of interest" description="Disordered" evidence="1">
    <location>
        <begin position="143"/>
        <end position="169"/>
    </location>
</feature>
<dbReference type="EMBL" id="JARKIB010000301">
    <property type="protein sequence ID" value="KAJ7715813.1"/>
    <property type="molecule type" value="Genomic_DNA"/>
</dbReference>
<reference evidence="3" key="1">
    <citation type="submission" date="2023-03" db="EMBL/GenBank/DDBJ databases">
        <title>Massive genome expansion in bonnet fungi (Mycena s.s.) driven by repeated elements and novel gene families across ecological guilds.</title>
        <authorList>
            <consortium name="Lawrence Berkeley National Laboratory"/>
            <person name="Harder C.B."/>
            <person name="Miyauchi S."/>
            <person name="Viragh M."/>
            <person name="Kuo A."/>
            <person name="Thoen E."/>
            <person name="Andreopoulos B."/>
            <person name="Lu D."/>
            <person name="Skrede I."/>
            <person name="Drula E."/>
            <person name="Henrissat B."/>
            <person name="Morin E."/>
            <person name="Kohler A."/>
            <person name="Barry K."/>
            <person name="LaButti K."/>
            <person name="Morin E."/>
            <person name="Salamov A."/>
            <person name="Lipzen A."/>
            <person name="Mereny Z."/>
            <person name="Hegedus B."/>
            <person name="Baldrian P."/>
            <person name="Stursova M."/>
            <person name="Weitz H."/>
            <person name="Taylor A."/>
            <person name="Grigoriev I.V."/>
            <person name="Nagy L.G."/>
            <person name="Martin F."/>
            <person name="Kauserud H."/>
        </authorList>
    </citation>
    <scope>NUCLEOTIDE SEQUENCE</scope>
    <source>
        <strain evidence="3">CBHHK182m</strain>
    </source>
</reference>
<dbReference type="AlphaFoldDB" id="A0AAD7H9Q8"/>
<keyword evidence="2" id="KW-0732">Signal</keyword>
<evidence type="ECO:0000256" key="1">
    <source>
        <dbReference type="SAM" id="MobiDB-lite"/>
    </source>
</evidence>
<feature type="chain" id="PRO_5041998496" evidence="2">
    <location>
        <begin position="20"/>
        <end position="480"/>
    </location>
</feature>
<protein>
    <submittedName>
        <fullName evidence="3">Uncharacterized protein</fullName>
    </submittedName>
</protein>
<evidence type="ECO:0000313" key="3">
    <source>
        <dbReference type="EMBL" id="KAJ7715813.1"/>
    </source>
</evidence>
<keyword evidence="4" id="KW-1185">Reference proteome</keyword>
<accession>A0AAD7H9Q8</accession>
<proteinExistence type="predicted"/>
<name>A0AAD7H9Q8_9AGAR</name>
<organism evidence="3 4">
    <name type="scientific">Mycena metata</name>
    <dbReference type="NCBI Taxonomy" id="1033252"/>
    <lineage>
        <taxon>Eukaryota</taxon>
        <taxon>Fungi</taxon>
        <taxon>Dikarya</taxon>
        <taxon>Basidiomycota</taxon>
        <taxon>Agaricomycotina</taxon>
        <taxon>Agaricomycetes</taxon>
        <taxon>Agaricomycetidae</taxon>
        <taxon>Agaricales</taxon>
        <taxon>Marasmiineae</taxon>
        <taxon>Mycenaceae</taxon>
        <taxon>Mycena</taxon>
    </lineage>
</organism>